<gene>
    <name evidence="1" type="ORF">BCF55_1408</name>
</gene>
<dbReference type="EMBL" id="RCCJ01000001">
    <property type="protein sequence ID" value="RLJ71114.1"/>
    <property type="molecule type" value="Genomic_DNA"/>
</dbReference>
<reference evidence="1 2" key="1">
    <citation type="submission" date="2018-10" db="EMBL/GenBank/DDBJ databases">
        <title>Genomic Encyclopedia of Archaeal and Bacterial Type Strains, Phase II (KMG-II): from individual species to whole genera.</title>
        <authorList>
            <person name="Goeker M."/>
        </authorList>
    </citation>
    <scope>NUCLEOTIDE SEQUENCE [LARGE SCALE GENOMIC DNA]</scope>
    <source>
        <strain evidence="1 2">DSM 16510</strain>
    </source>
</reference>
<evidence type="ECO:0000313" key="1">
    <source>
        <dbReference type="EMBL" id="RLJ71114.1"/>
    </source>
</evidence>
<dbReference type="Proteomes" id="UP000267841">
    <property type="component" value="Unassembled WGS sequence"/>
</dbReference>
<accession>A0A497XS56</accession>
<dbReference type="AlphaFoldDB" id="A0A497XS56"/>
<comment type="caution">
    <text evidence="1">The sequence shown here is derived from an EMBL/GenBank/DDBJ whole genome shotgun (WGS) entry which is preliminary data.</text>
</comment>
<proteinExistence type="predicted"/>
<sequence length="40" mass="4423">MWGVLWLLFVCTVFSCAPKGGSESNFDIGVRGKVELKYGK</sequence>
<evidence type="ECO:0000313" key="2">
    <source>
        <dbReference type="Proteomes" id="UP000267841"/>
    </source>
</evidence>
<keyword evidence="2" id="KW-1185">Reference proteome</keyword>
<organism evidence="1 2">
    <name type="scientific">Hydrogenivirga caldilitoris</name>
    <dbReference type="NCBI Taxonomy" id="246264"/>
    <lineage>
        <taxon>Bacteria</taxon>
        <taxon>Pseudomonadati</taxon>
        <taxon>Aquificota</taxon>
        <taxon>Aquificia</taxon>
        <taxon>Aquificales</taxon>
        <taxon>Aquificaceae</taxon>
        <taxon>Hydrogenivirga</taxon>
    </lineage>
</organism>
<dbReference type="RefSeq" id="WP_274542107.1">
    <property type="nucleotide sequence ID" value="NZ_RCCJ01000001.1"/>
</dbReference>
<protein>
    <submittedName>
        <fullName evidence="1">Uncharacterized protein</fullName>
    </submittedName>
</protein>
<name>A0A497XS56_9AQUI</name>